<dbReference type="InterPro" id="IPR011042">
    <property type="entry name" value="6-blade_b-propeller_TolB-like"/>
</dbReference>
<comment type="caution">
    <text evidence="1">The sequence shown here is derived from an EMBL/GenBank/DDBJ whole genome shotgun (WGS) entry which is preliminary data.</text>
</comment>
<reference evidence="1" key="2">
    <citation type="submission" date="2020-11" db="EMBL/GenBank/DDBJ databases">
        <authorList>
            <person name="McCartney M.A."/>
            <person name="Auch B."/>
            <person name="Kono T."/>
            <person name="Mallez S."/>
            <person name="Becker A."/>
            <person name="Gohl D.M."/>
            <person name="Silverstein K.A.T."/>
            <person name="Koren S."/>
            <person name="Bechman K.B."/>
            <person name="Herman A."/>
            <person name="Abrahante J.E."/>
            <person name="Garbe J."/>
        </authorList>
    </citation>
    <scope>NUCLEOTIDE SEQUENCE</scope>
    <source>
        <strain evidence="1">Duluth1</strain>
        <tissue evidence="1">Whole animal</tissue>
    </source>
</reference>
<dbReference type="EMBL" id="JAIWYP010000014">
    <property type="protein sequence ID" value="KAH3713335.1"/>
    <property type="molecule type" value="Genomic_DNA"/>
</dbReference>
<name>A0A9D4BYK5_DREPO</name>
<proteinExistence type="predicted"/>
<dbReference type="Proteomes" id="UP000828390">
    <property type="component" value="Unassembled WGS sequence"/>
</dbReference>
<organism evidence="1 2">
    <name type="scientific">Dreissena polymorpha</name>
    <name type="common">Zebra mussel</name>
    <name type="synonym">Mytilus polymorpha</name>
    <dbReference type="NCBI Taxonomy" id="45954"/>
    <lineage>
        <taxon>Eukaryota</taxon>
        <taxon>Metazoa</taxon>
        <taxon>Spiralia</taxon>
        <taxon>Lophotrochozoa</taxon>
        <taxon>Mollusca</taxon>
        <taxon>Bivalvia</taxon>
        <taxon>Autobranchia</taxon>
        <taxon>Heteroconchia</taxon>
        <taxon>Euheterodonta</taxon>
        <taxon>Imparidentia</taxon>
        <taxon>Neoheterodontei</taxon>
        <taxon>Myida</taxon>
        <taxon>Dreissenoidea</taxon>
        <taxon>Dreissenidae</taxon>
        <taxon>Dreissena</taxon>
    </lineage>
</organism>
<dbReference type="Gene3D" id="2.120.10.30">
    <property type="entry name" value="TolB, C-terminal domain"/>
    <property type="match status" value="1"/>
</dbReference>
<evidence type="ECO:0000313" key="1">
    <source>
        <dbReference type="EMBL" id="KAH3713335.1"/>
    </source>
</evidence>
<dbReference type="AlphaFoldDB" id="A0A9D4BYK5"/>
<dbReference type="SUPFAM" id="SSF101898">
    <property type="entry name" value="NHL repeat"/>
    <property type="match status" value="1"/>
</dbReference>
<protein>
    <submittedName>
        <fullName evidence="1">Uncharacterized protein</fullName>
    </submittedName>
</protein>
<gene>
    <name evidence="1" type="ORF">DPMN_073125</name>
</gene>
<reference evidence="1" key="1">
    <citation type="journal article" date="2019" name="bioRxiv">
        <title>The Genome of the Zebra Mussel, Dreissena polymorpha: A Resource for Invasive Species Research.</title>
        <authorList>
            <person name="McCartney M.A."/>
            <person name="Auch B."/>
            <person name="Kono T."/>
            <person name="Mallez S."/>
            <person name="Zhang Y."/>
            <person name="Obille A."/>
            <person name="Becker A."/>
            <person name="Abrahante J.E."/>
            <person name="Garbe J."/>
            <person name="Badalamenti J.P."/>
            <person name="Herman A."/>
            <person name="Mangelson H."/>
            <person name="Liachko I."/>
            <person name="Sullivan S."/>
            <person name="Sone E.D."/>
            <person name="Koren S."/>
            <person name="Silverstein K.A.T."/>
            <person name="Beckman K.B."/>
            <person name="Gohl D.M."/>
        </authorList>
    </citation>
    <scope>NUCLEOTIDE SEQUENCE</scope>
    <source>
        <strain evidence="1">Duluth1</strain>
        <tissue evidence="1">Whole animal</tissue>
    </source>
</reference>
<keyword evidence="2" id="KW-1185">Reference proteome</keyword>
<accession>A0A9D4BYK5</accession>
<evidence type="ECO:0000313" key="2">
    <source>
        <dbReference type="Proteomes" id="UP000828390"/>
    </source>
</evidence>
<sequence>MAICVFSDGRVLVADYYNKKVKLLNQQYQVVSRCVLIYHPLDICLITPSEVAVTVDDGLTHGVQFLTVKKSLLALGRKFQLQHECRGIAHNQSDLFLTSDQALFKYSLSGKQVCRLYEDKSYYDTVWKCAVSPTGDKLYIINYSQNKLLTLARNGTLLATFTDPELEGPMGVFVTPVGQVLVCGGLSHTILHVDREGRSKLATLATEERDGVRSPKSVCYSSTASSIIVGQEGNNILVFRVE</sequence>